<dbReference type="EC" id="3.5.4.31" evidence="4"/>
<proteinExistence type="inferred from homology"/>
<feature type="binding site" evidence="4">
    <location>
        <position position="220"/>
    </location>
    <ligand>
        <name>substrate</name>
    </ligand>
</feature>
<keyword evidence="2 4" id="KW-0378">Hydrolase</keyword>
<feature type="binding site" evidence="4">
    <location>
        <position position="97"/>
    </location>
    <ligand>
        <name>substrate</name>
    </ligand>
</feature>
<feature type="domain" description="Amidohydrolase-related" evidence="5">
    <location>
        <begin position="60"/>
        <end position="409"/>
    </location>
</feature>
<dbReference type="InterPro" id="IPR023512">
    <property type="entry name" value="Deaminase_MtaD/DadD"/>
</dbReference>
<protein>
    <recommendedName>
        <fullName evidence="4">5-methylthioadenosine/S-adenosylhomocysteine deaminase</fullName>
        <shortName evidence="4">MTA/SAH deaminase</shortName>
        <ecNumber evidence="4">3.5.4.28</ecNumber>
        <ecNumber evidence="4">3.5.4.31</ecNumber>
    </recommendedName>
</protein>
<dbReference type="Proteomes" id="UP000784880">
    <property type="component" value="Unassembled WGS sequence"/>
</dbReference>
<dbReference type="Pfam" id="PF01979">
    <property type="entry name" value="Amidohydro_1"/>
    <property type="match status" value="1"/>
</dbReference>
<dbReference type="CDD" id="cd01298">
    <property type="entry name" value="ATZ_TRZ_like"/>
    <property type="match status" value="1"/>
</dbReference>
<feature type="binding site" evidence="4">
    <location>
        <position position="305"/>
    </location>
    <ligand>
        <name>Zn(2+)</name>
        <dbReference type="ChEBI" id="CHEBI:29105"/>
    </ligand>
</feature>
<feature type="binding site" evidence="4">
    <location>
        <position position="150"/>
    </location>
    <ligand>
        <name>substrate</name>
    </ligand>
</feature>
<dbReference type="PANTHER" id="PTHR43794">
    <property type="entry name" value="AMINOHYDROLASE SSNA-RELATED"/>
    <property type="match status" value="1"/>
</dbReference>
<comment type="function">
    <text evidence="4">Catalyzes the deamination of 5-methylthioadenosine and S-adenosyl-L-homocysteine into 5-methylthioinosine and S-inosyl-L-homocysteine, respectively. Is also able to deaminate adenosine.</text>
</comment>
<evidence type="ECO:0000313" key="7">
    <source>
        <dbReference type="Proteomes" id="UP000784880"/>
    </source>
</evidence>
<feature type="binding site" evidence="4">
    <location>
        <position position="68"/>
    </location>
    <ligand>
        <name>Zn(2+)</name>
        <dbReference type="ChEBI" id="CHEBI:29105"/>
    </ligand>
</feature>
<dbReference type="InterPro" id="IPR006680">
    <property type="entry name" value="Amidohydro-rel"/>
</dbReference>
<comment type="similarity">
    <text evidence="4">Belongs to the metallo-dependent hydrolases superfamily. MTA/SAH deaminase family.</text>
</comment>
<comment type="cofactor">
    <cofactor evidence="4">
        <name>Zn(2+)</name>
        <dbReference type="ChEBI" id="CHEBI:29105"/>
    </cofactor>
    <text evidence="4">Binds 1 zinc ion per subunit.</text>
</comment>
<sequence length="434" mass="48656">MNILLHSVYIITMDEEGPTSVINGFVIIKHGEFDQVKEGKPSQEELNNASEVINGKGKWLIPGLINTHGHLGSSLLRGAGDDIPLMKWLETVMWPNEKTFTEDIIKKAVSLAMVEMVKSGTTTFLDMYHLHMETVAQLAQESEMRAVLCRGMIGLCSEKEQRNKLSEAINLHRDVHGMNSGKITVALSPHAPYTCPPSFLQMIIEKAKENNIWIHTHLSETEEEVIKHKEQYGLRPVEHMERIGLFQVPCLVAHAVHLSDNEITILKENNVSVSHNPMSNLKLGSGIAPIPQMISKGINISLGTDSTASNNNLDMFEEVRFAALLHKGISKDPTITKTWDILRMAMENGAKALQLQQLGKIKKGYKADFLLIDPNSAHLTPWDKDRIHSHLVYSAKGFDVSDVFVQGKQLMRSKELLFLDEEKVIYEANSFLHS</sequence>
<comment type="caution">
    <text evidence="6">The sequence shown here is derived from an EMBL/GenBank/DDBJ whole genome shotgun (WGS) entry which is preliminary data.</text>
</comment>
<evidence type="ECO:0000256" key="1">
    <source>
        <dbReference type="ARBA" id="ARBA00022723"/>
    </source>
</evidence>
<evidence type="ECO:0000313" key="6">
    <source>
        <dbReference type="EMBL" id="MBU9714629.1"/>
    </source>
</evidence>
<feature type="binding site" evidence="4">
    <location>
        <position position="190"/>
    </location>
    <ligand>
        <name>substrate</name>
    </ligand>
</feature>
<dbReference type="InterPro" id="IPR050287">
    <property type="entry name" value="MTA/SAH_deaminase"/>
</dbReference>
<comment type="catalytic activity">
    <reaction evidence="4">
        <text>S-methyl-5'-thioadenosine + H2O + H(+) = S-methyl-5'-thioinosine + NH4(+)</text>
        <dbReference type="Rhea" id="RHEA:25025"/>
        <dbReference type="ChEBI" id="CHEBI:15377"/>
        <dbReference type="ChEBI" id="CHEBI:15378"/>
        <dbReference type="ChEBI" id="CHEBI:17509"/>
        <dbReference type="ChEBI" id="CHEBI:28938"/>
        <dbReference type="ChEBI" id="CHEBI:48595"/>
        <dbReference type="EC" id="3.5.4.31"/>
    </reaction>
</comment>
<evidence type="ECO:0000259" key="5">
    <source>
        <dbReference type="Pfam" id="PF01979"/>
    </source>
</evidence>
<name>A0ABS6JLS7_9BACI</name>
<feature type="binding site" evidence="4">
    <location>
        <position position="217"/>
    </location>
    <ligand>
        <name>Zn(2+)</name>
        <dbReference type="ChEBI" id="CHEBI:29105"/>
    </ligand>
</feature>
<feature type="binding site" evidence="4">
    <location>
        <position position="305"/>
    </location>
    <ligand>
        <name>substrate</name>
    </ligand>
</feature>
<accession>A0ABS6JLS7</accession>
<dbReference type="RefSeq" id="WP_217069349.1">
    <property type="nucleotide sequence ID" value="NZ_JAHQCS010000182.1"/>
</dbReference>
<gene>
    <name evidence="4" type="primary">mtaD</name>
    <name evidence="6" type="ORF">KS419_23060</name>
</gene>
<evidence type="ECO:0000256" key="3">
    <source>
        <dbReference type="ARBA" id="ARBA00022833"/>
    </source>
</evidence>
<reference evidence="6 7" key="1">
    <citation type="submission" date="2021-06" db="EMBL/GenBank/DDBJ databases">
        <title>Bacillus sp. RD4P76, an endophyte from a halophyte.</title>
        <authorList>
            <person name="Sun J.-Q."/>
        </authorList>
    </citation>
    <scope>NUCLEOTIDE SEQUENCE [LARGE SCALE GENOMIC DNA]</scope>
    <source>
        <strain evidence="6 7">CGMCC 1.15917</strain>
    </source>
</reference>
<dbReference type="PANTHER" id="PTHR43794:SF11">
    <property type="entry name" value="AMIDOHYDROLASE-RELATED DOMAIN-CONTAINING PROTEIN"/>
    <property type="match status" value="1"/>
</dbReference>
<dbReference type="HAMAP" id="MF_01281">
    <property type="entry name" value="MTA_SAH_deamin"/>
    <property type="match status" value="1"/>
</dbReference>
<feature type="binding site" evidence="4">
    <location>
        <position position="70"/>
    </location>
    <ligand>
        <name>Zn(2+)</name>
        <dbReference type="ChEBI" id="CHEBI:29105"/>
    </ligand>
</feature>
<evidence type="ECO:0000256" key="2">
    <source>
        <dbReference type="ARBA" id="ARBA00022801"/>
    </source>
</evidence>
<dbReference type="EC" id="3.5.4.28" evidence="4"/>
<organism evidence="6 7">
    <name type="scientific">Evansella tamaricis</name>
    <dbReference type="NCBI Taxonomy" id="2069301"/>
    <lineage>
        <taxon>Bacteria</taxon>
        <taxon>Bacillati</taxon>
        <taxon>Bacillota</taxon>
        <taxon>Bacilli</taxon>
        <taxon>Bacillales</taxon>
        <taxon>Bacillaceae</taxon>
        <taxon>Evansella</taxon>
    </lineage>
</organism>
<dbReference type="EMBL" id="JAHQCS010000182">
    <property type="protein sequence ID" value="MBU9714629.1"/>
    <property type="molecule type" value="Genomic_DNA"/>
</dbReference>
<comment type="caution">
    <text evidence="4">Lacks conserved residue(s) required for the propagation of feature annotation.</text>
</comment>
<keyword evidence="1 4" id="KW-0479">Metal-binding</keyword>
<keyword evidence="7" id="KW-1185">Reference proteome</keyword>
<comment type="catalytic activity">
    <reaction evidence="4">
        <text>S-adenosyl-L-homocysteine + H2O + H(+) = S-inosyl-L-homocysteine + NH4(+)</text>
        <dbReference type="Rhea" id="RHEA:20716"/>
        <dbReference type="ChEBI" id="CHEBI:15377"/>
        <dbReference type="ChEBI" id="CHEBI:15378"/>
        <dbReference type="ChEBI" id="CHEBI:28938"/>
        <dbReference type="ChEBI" id="CHEBI:57856"/>
        <dbReference type="ChEBI" id="CHEBI:57985"/>
        <dbReference type="EC" id="3.5.4.28"/>
    </reaction>
</comment>
<keyword evidence="3 4" id="KW-0862">Zinc</keyword>
<evidence type="ECO:0000256" key="4">
    <source>
        <dbReference type="HAMAP-Rule" id="MF_01281"/>
    </source>
</evidence>